<accession>A0AA38J1G0</accession>
<dbReference type="PANTHER" id="PTHR31905:SF2">
    <property type="entry name" value="PROTEIN MIX23"/>
    <property type="match status" value="1"/>
</dbReference>
<comment type="similarity">
    <text evidence="1">Belongs to the MIX23 family.</text>
</comment>
<dbReference type="GO" id="GO:0005758">
    <property type="term" value="C:mitochondrial intermembrane space"/>
    <property type="evidence" value="ECO:0007669"/>
    <property type="project" value="InterPro"/>
</dbReference>
<keyword evidence="5" id="KW-1185">Reference proteome</keyword>
<proteinExistence type="inferred from homology"/>
<evidence type="ECO:0000256" key="1">
    <source>
        <dbReference type="ARBA" id="ARBA00024204"/>
    </source>
</evidence>
<dbReference type="PANTHER" id="PTHR31905">
    <property type="entry name" value="COILED-COIL DOMAIN-CONTAINING PROTEIN 58"/>
    <property type="match status" value="1"/>
</dbReference>
<dbReference type="InterPro" id="IPR019171">
    <property type="entry name" value="MIX23"/>
</dbReference>
<name>A0AA38J1G0_9CUCU</name>
<evidence type="ECO:0000256" key="3">
    <source>
        <dbReference type="ARBA" id="ARBA00030733"/>
    </source>
</evidence>
<evidence type="ECO:0000313" key="5">
    <source>
        <dbReference type="Proteomes" id="UP001168821"/>
    </source>
</evidence>
<dbReference type="EMBL" id="JALNTZ010000001">
    <property type="protein sequence ID" value="KAJ3664984.1"/>
    <property type="molecule type" value="Genomic_DNA"/>
</dbReference>
<evidence type="ECO:0000313" key="4">
    <source>
        <dbReference type="EMBL" id="KAJ3664984.1"/>
    </source>
</evidence>
<organism evidence="4 5">
    <name type="scientific">Zophobas morio</name>
    <dbReference type="NCBI Taxonomy" id="2755281"/>
    <lineage>
        <taxon>Eukaryota</taxon>
        <taxon>Metazoa</taxon>
        <taxon>Ecdysozoa</taxon>
        <taxon>Arthropoda</taxon>
        <taxon>Hexapoda</taxon>
        <taxon>Insecta</taxon>
        <taxon>Pterygota</taxon>
        <taxon>Neoptera</taxon>
        <taxon>Endopterygota</taxon>
        <taxon>Coleoptera</taxon>
        <taxon>Polyphaga</taxon>
        <taxon>Cucujiformia</taxon>
        <taxon>Tenebrionidae</taxon>
        <taxon>Zophobas</taxon>
    </lineage>
</organism>
<comment type="caution">
    <text evidence="4">The sequence shown here is derived from an EMBL/GenBank/DDBJ whole genome shotgun (WGS) entry which is preliminary data.</text>
</comment>
<reference evidence="4" key="1">
    <citation type="journal article" date="2023" name="G3 (Bethesda)">
        <title>Whole genome assemblies of Zophobas morio and Tenebrio molitor.</title>
        <authorList>
            <person name="Kaur S."/>
            <person name="Stinson S.A."/>
            <person name="diCenzo G.C."/>
        </authorList>
    </citation>
    <scope>NUCLEOTIDE SEQUENCE</scope>
    <source>
        <strain evidence="4">QUZm001</strain>
    </source>
</reference>
<evidence type="ECO:0000256" key="2">
    <source>
        <dbReference type="ARBA" id="ARBA00024228"/>
    </source>
</evidence>
<protein>
    <recommendedName>
        <fullName evidence="2">Protein MIX23</fullName>
    </recommendedName>
    <alternativeName>
        <fullName evidence="3">Coiled-coil domain-containing protein 58</fullName>
    </alternativeName>
</protein>
<sequence>MSIAIMECGDFSEFQEALKTMRKVDDLIINTLNTVIPTDSFHPDGESACKDLHKKIDEGNEKRSKVIKNCITVTADRVKNLKEQRETNADDISLSKALRSEQTKLRMLQVELSVEDLVQQRTAKVFHEKCRTYYKPF</sequence>
<dbReference type="AlphaFoldDB" id="A0AA38J1G0"/>
<gene>
    <name evidence="4" type="ORF">Zmor_000510</name>
</gene>
<dbReference type="Proteomes" id="UP001168821">
    <property type="component" value="Unassembled WGS sequence"/>
</dbReference>
<dbReference type="Pfam" id="PF09774">
    <property type="entry name" value="MIX23"/>
    <property type="match status" value="1"/>
</dbReference>